<dbReference type="Gene3D" id="2.40.50.100">
    <property type="match status" value="1"/>
</dbReference>
<dbReference type="SUPFAM" id="SSF111369">
    <property type="entry name" value="HlyD-like secretion proteins"/>
    <property type="match status" value="1"/>
</dbReference>
<keyword evidence="3" id="KW-0813">Transport</keyword>
<sequence length="406" mass="43749">MIRKLLPVAVLAAFVAVAALIMFNRPEASRNSSPPVPSVRVDVQVLQPRDYQVQLQSYGTVRPRTQSTLLPQVSGEVLEIGPNFREGGFFEPGDLLLRIDARDYAAALATAQANQAEAEQLLQEEQAQAQQALQDWKRLGNTEAPPALVSRQPQLAAAKASLKSAQAAVAQAQLNLDRTRIVAPFAGRVLSKSVDVGQLVSSGTTLAEIYAIDYVEVRLPLKNRDLEFMRLPEAYRFDSAPRQALPAVSLHSTLAGSQRWQGQVVRTEGAIDTSSQQLHVVAVIDDPYGLKAEGRQPLKINQYVSAEIEGRLLPGVLVIPNSTLYQGSYVYLVDEGLLRRQEVEVLWQNDTDALVGAGLKAGDMLVTTALGQVSSGTRVQLQQDPADAGSGAGARKGDAQRQGGGS</sequence>
<dbReference type="EMBL" id="CP073347">
    <property type="protein sequence ID" value="UTW10742.1"/>
    <property type="molecule type" value="Genomic_DNA"/>
</dbReference>
<feature type="domain" description="Multidrug resistance protein MdtA-like barrel-sandwich hybrid" evidence="6">
    <location>
        <begin position="68"/>
        <end position="207"/>
    </location>
</feature>
<feature type="region of interest" description="Disordered" evidence="5">
    <location>
        <begin position="376"/>
        <end position="406"/>
    </location>
</feature>
<dbReference type="PANTHER" id="PTHR30469">
    <property type="entry name" value="MULTIDRUG RESISTANCE PROTEIN MDTA"/>
    <property type="match status" value="1"/>
</dbReference>
<evidence type="ECO:0000259" key="6">
    <source>
        <dbReference type="Pfam" id="PF25917"/>
    </source>
</evidence>
<accession>A0ABY5HHG8</accession>
<dbReference type="Pfam" id="PF25967">
    <property type="entry name" value="RND-MFP_C"/>
    <property type="match status" value="1"/>
</dbReference>
<dbReference type="InterPro" id="IPR058627">
    <property type="entry name" value="MdtA-like_C"/>
</dbReference>
<evidence type="ECO:0000256" key="1">
    <source>
        <dbReference type="ARBA" id="ARBA00004196"/>
    </source>
</evidence>
<organism evidence="8 9">
    <name type="scientific">Marinobacterium rhizophilum</name>
    <dbReference type="NCBI Taxonomy" id="420402"/>
    <lineage>
        <taxon>Bacteria</taxon>
        <taxon>Pseudomonadati</taxon>
        <taxon>Pseudomonadota</taxon>
        <taxon>Gammaproteobacteria</taxon>
        <taxon>Oceanospirillales</taxon>
        <taxon>Oceanospirillaceae</taxon>
        <taxon>Marinobacterium</taxon>
    </lineage>
</organism>
<comment type="similarity">
    <text evidence="2">Belongs to the membrane fusion protein (MFP) (TC 8.A.1) family.</text>
</comment>
<gene>
    <name evidence="8" type="ORF">KDW95_15790</name>
</gene>
<dbReference type="Proteomes" id="UP001058461">
    <property type="component" value="Chromosome"/>
</dbReference>
<proteinExistence type="inferred from homology"/>
<comment type="subcellular location">
    <subcellularLocation>
        <location evidence="1">Cell envelope</location>
    </subcellularLocation>
</comment>
<evidence type="ECO:0000259" key="7">
    <source>
        <dbReference type="Pfam" id="PF25967"/>
    </source>
</evidence>
<dbReference type="NCBIfam" id="TIGR01730">
    <property type="entry name" value="RND_mfp"/>
    <property type="match status" value="1"/>
</dbReference>
<evidence type="ECO:0000256" key="2">
    <source>
        <dbReference type="ARBA" id="ARBA00009477"/>
    </source>
</evidence>
<dbReference type="Gene3D" id="1.10.287.470">
    <property type="entry name" value="Helix hairpin bin"/>
    <property type="match status" value="1"/>
</dbReference>
<evidence type="ECO:0000313" key="9">
    <source>
        <dbReference type="Proteomes" id="UP001058461"/>
    </source>
</evidence>
<keyword evidence="4" id="KW-0175">Coiled coil</keyword>
<evidence type="ECO:0000256" key="3">
    <source>
        <dbReference type="ARBA" id="ARBA00022448"/>
    </source>
</evidence>
<dbReference type="PANTHER" id="PTHR30469:SF12">
    <property type="entry name" value="MULTIDRUG RESISTANCE PROTEIN MDTA"/>
    <property type="match status" value="1"/>
</dbReference>
<dbReference type="RefSeq" id="WP_255852796.1">
    <property type="nucleotide sequence ID" value="NZ_CP073347.1"/>
</dbReference>
<dbReference type="Gene3D" id="2.40.420.20">
    <property type="match status" value="1"/>
</dbReference>
<protein>
    <submittedName>
        <fullName evidence="8">Efflux RND transporter periplasmic adaptor subunit</fullName>
    </submittedName>
</protein>
<feature type="coiled-coil region" evidence="4">
    <location>
        <begin position="104"/>
        <end position="175"/>
    </location>
</feature>
<dbReference type="InterPro" id="IPR058625">
    <property type="entry name" value="MdtA-like_BSH"/>
</dbReference>
<name>A0ABY5HHG8_9GAMM</name>
<feature type="domain" description="Multidrug resistance protein MdtA-like C-terminal permuted SH3" evidence="7">
    <location>
        <begin position="316"/>
        <end position="370"/>
    </location>
</feature>
<dbReference type="Pfam" id="PF25917">
    <property type="entry name" value="BSH_RND"/>
    <property type="match status" value="1"/>
</dbReference>
<dbReference type="Gene3D" id="2.40.30.170">
    <property type="match status" value="1"/>
</dbReference>
<evidence type="ECO:0000256" key="4">
    <source>
        <dbReference type="SAM" id="Coils"/>
    </source>
</evidence>
<evidence type="ECO:0000313" key="8">
    <source>
        <dbReference type="EMBL" id="UTW10742.1"/>
    </source>
</evidence>
<reference evidence="8" key="1">
    <citation type="submission" date="2021-04" db="EMBL/GenBank/DDBJ databases">
        <title>Oceanospirillales bacteria with DddD are important DMSP degraders in coastal seawater.</title>
        <authorList>
            <person name="Liu J."/>
        </authorList>
    </citation>
    <scope>NUCLEOTIDE SEQUENCE</scope>
    <source>
        <strain evidence="8">D13-1</strain>
    </source>
</reference>
<evidence type="ECO:0000256" key="5">
    <source>
        <dbReference type="SAM" id="MobiDB-lite"/>
    </source>
</evidence>
<keyword evidence="9" id="KW-1185">Reference proteome</keyword>
<dbReference type="InterPro" id="IPR006143">
    <property type="entry name" value="RND_pump_MFP"/>
</dbReference>